<name>A0A927E778_9HYPH</name>
<evidence type="ECO:0000256" key="1">
    <source>
        <dbReference type="ARBA" id="ARBA00010641"/>
    </source>
</evidence>
<dbReference type="InterPro" id="IPR013324">
    <property type="entry name" value="RNA_pol_sigma_r3/r4-like"/>
</dbReference>
<dbReference type="InterPro" id="IPR013325">
    <property type="entry name" value="RNA_pol_sigma_r2"/>
</dbReference>
<dbReference type="AlphaFoldDB" id="A0A927E778"/>
<dbReference type="GO" id="GO:0016987">
    <property type="term" value="F:sigma factor activity"/>
    <property type="evidence" value="ECO:0007669"/>
    <property type="project" value="UniProtKB-KW"/>
</dbReference>
<comment type="similarity">
    <text evidence="1 6">Belongs to the sigma-70 factor family. ECF subfamily.</text>
</comment>
<dbReference type="Gene3D" id="1.10.1740.10">
    <property type="match status" value="1"/>
</dbReference>
<dbReference type="InterPro" id="IPR039425">
    <property type="entry name" value="RNA_pol_sigma-70-like"/>
</dbReference>
<evidence type="ECO:0000259" key="7">
    <source>
        <dbReference type="Pfam" id="PF04542"/>
    </source>
</evidence>
<evidence type="ECO:0000256" key="3">
    <source>
        <dbReference type="ARBA" id="ARBA00023082"/>
    </source>
</evidence>
<dbReference type="SUPFAM" id="SSF88659">
    <property type="entry name" value="Sigma3 and sigma4 domains of RNA polymerase sigma factors"/>
    <property type="match status" value="1"/>
</dbReference>
<dbReference type="GO" id="GO:0006352">
    <property type="term" value="P:DNA-templated transcription initiation"/>
    <property type="evidence" value="ECO:0007669"/>
    <property type="project" value="InterPro"/>
</dbReference>
<keyword evidence="3 6" id="KW-0731">Sigma factor</keyword>
<dbReference type="NCBIfam" id="NF009199">
    <property type="entry name" value="PRK12547.1"/>
    <property type="match status" value="1"/>
</dbReference>
<dbReference type="Proteomes" id="UP000619295">
    <property type="component" value="Unassembled WGS sequence"/>
</dbReference>
<evidence type="ECO:0000313" key="9">
    <source>
        <dbReference type="EMBL" id="MBD3845477.1"/>
    </source>
</evidence>
<evidence type="ECO:0000256" key="6">
    <source>
        <dbReference type="RuleBase" id="RU000716"/>
    </source>
</evidence>
<dbReference type="SUPFAM" id="SSF88946">
    <property type="entry name" value="Sigma2 domain of RNA polymerase sigma factors"/>
    <property type="match status" value="1"/>
</dbReference>
<keyword evidence="2 6" id="KW-0805">Transcription regulation</keyword>
<dbReference type="PANTHER" id="PTHR43133">
    <property type="entry name" value="RNA POLYMERASE ECF-TYPE SIGMA FACTO"/>
    <property type="match status" value="1"/>
</dbReference>
<keyword evidence="4 6" id="KW-0238">DNA-binding</keyword>
<dbReference type="RefSeq" id="WP_038365035.1">
    <property type="nucleotide sequence ID" value="NZ_JACXWY010000003.1"/>
</dbReference>
<dbReference type="Gene3D" id="1.10.10.10">
    <property type="entry name" value="Winged helix-like DNA-binding domain superfamily/Winged helix DNA-binding domain"/>
    <property type="match status" value="1"/>
</dbReference>
<feature type="domain" description="RNA polymerase sigma-70 region 2" evidence="7">
    <location>
        <begin position="24"/>
        <end position="86"/>
    </location>
</feature>
<dbReference type="InterPro" id="IPR036388">
    <property type="entry name" value="WH-like_DNA-bd_sf"/>
</dbReference>
<dbReference type="GO" id="GO:0003677">
    <property type="term" value="F:DNA binding"/>
    <property type="evidence" value="ECO:0007669"/>
    <property type="project" value="UniProtKB-KW"/>
</dbReference>
<proteinExistence type="inferred from homology"/>
<keyword evidence="10" id="KW-1185">Reference proteome</keyword>
<dbReference type="EMBL" id="JACXWY010000003">
    <property type="protein sequence ID" value="MBD3845477.1"/>
    <property type="molecule type" value="Genomic_DNA"/>
</dbReference>
<evidence type="ECO:0000256" key="4">
    <source>
        <dbReference type="ARBA" id="ARBA00023125"/>
    </source>
</evidence>
<dbReference type="PANTHER" id="PTHR43133:SF25">
    <property type="entry name" value="RNA POLYMERASE SIGMA FACTOR RFAY-RELATED"/>
    <property type="match status" value="1"/>
</dbReference>
<organism evidence="9 10">
    <name type="scientific">Bosea spartocytisi</name>
    <dbReference type="NCBI Taxonomy" id="2773451"/>
    <lineage>
        <taxon>Bacteria</taxon>
        <taxon>Pseudomonadati</taxon>
        <taxon>Pseudomonadota</taxon>
        <taxon>Alphaproteobacteria</taxon>
        <taxon>Hyphomicrobiales</taxon>
        <taxon>Boseaceae</taxon>
        <taxon>Bosea</taxon>
    </lineage>
</organism>
<feature type="domain" description="RNA polymerase sigma factor 70 region 4 type 2" evidence="8">
    <location>
        <begin position="113"/>
        <end position="164"/>
    </location>
</feature>
<dbReference type="NCBIfam" id="TIGR02937">
    <property type="entry name" value="sigma70-ECF"/>
    <property type="match status" value="1"/>
</dbReference>
<comment type="caution">
    <text evidence="9">The sequence shown here is derived from an EMBL/GenBank/DDBJ whole genome shotgun (WGS) entry which is preliminary data.</text>
</comment>
<dbReference type="CDD" id="cd06171">
    <property type="entry name" value="Sigma70_r4"/>
    <property type="match status" value="1"/>
</dbReference>
<dbReference type="InterPro" id="IPR007627">
    <property type="entry name" value="RNA_pol_sigma70_r2"/>
</dbReference>
<dbReference type="PROSITE" id="PS01063">
    <property type="entry name" value="SIGMA70_ECF"/>
    <property type="match status" value="1"/>
</dbReference>
<dbReference type="Pfam" id="PF04542">
    <property type="entry name" value="Sigma70_r2"/>
    <property type="match status" value="1"/>
</dbReference>
<dbReference type="InterPro" id="IPR014284">
    <property type="entry name" value="RNA_pol_sigma-70_dom"/>
</dbReference>
<evidence type="ECO:0000256" key="5">
    <source>
        <dbReference type="ARBA" id="ARBA00023163"/>
    </source>
</evidence>
<dbReference type="InterPro" id="IPR000838">
    <property type="entry name" value="RNA_pol_sigma70_ECF_CS"/>
</dbReference>
<gene>
    <name evidence="9" type="ORF">IED13_07200</name>
</gene>
<sequence>MSANDCKASDFKANEFKDGLIKEIPNLRAFAASLSGSMQLADDLVQDTLLKAWGNSEKFEPGTSLRAWLFTILRNTYYSLYRKRGREVQDSEGTYAERLATHGNQESHLDLADFRKALAKLPEEQREVLIMVGATGLSYEEAAEICGVAIGTIKSRVNRARTKLAELLSIGSVDDLGPDRTSAAAMQRAGSEPVGS</sequence>
<evidence type="ECO:0000313" key="10">
    <source>
        <dbReference type="Proteomes" id="UP000619295"/>
    </source>
</evidence>
<accession>A0A927E778</accession>
<keyword evidence="5 6" id="KW-0804">Transcription</keyword>
<evidence type="ECO:0000259" key="8">
    <source>
        <dbReference type="Pfam" id="PF08281"/>
    </source>
</evidence>
<protein>
    <recommendedName>
        <fullName evidence="6">RNA polymerase sigma factor</fullName>
    </recommendedName>
</protein>
<reference evidence="9" key="1">
    <citation type="submission" date="2020-09" db="EMBL/GenBank/DDBJ databases">
        <title>Bosea spartocytisi sp. nov. a root nodule endophyte of Spartocytisus supranubius in the high mountain ecosystem fo the Teide National Park (Canary Islands, Spain).</title>
        <authorList>
            <person name="Pulido-Suarez L."/>
            <person name="Peix A."/>
            <person name="Igual J.M."/>
            <person name="Socas-Perez N."/>
            <person name="Velazquez E."/>
            <person name="Flores-Felix J.D."/>
            <person name="Leon-Barrios M."/>
        </authorList>
    </citation>
    <scope>NUCLEOTIDE SEQUENCE</scope>
    <source>
        <strain evidence="9">SSUT16</strain>
    </source>
</reference>
<dbReference type="Pfam" id="PF08281">
    <property type="entry name" value="Sigma70_r4_2"/>
    <property type="match status" value="1"/>
</dbReference>
<dbReference type="InterPro" id="IPR013249">
    <property type="entry name" value="RNA_pol_sigma70_r4_t2"/>
</dbReference>
<evidence type="ECO:0000256" key="2">
    <source>
        <dbReference type="ARBA" id="ARBA00023015"/>
    </source>
</evidence>